<evidence type="ECO:0008006" key="4">
    <source>
        <dbReference type="Google" id="ProtNLM"/>
    </source>
</evidence>
<evidence type="ECO:0000256" key="1">
    <source>
        <dbReference type="SAM" id="SignalP"/>
    </source>
</evidence>
<dbReference type="Gene3D" id="2.60.40.2130">
    <property type="entry name" value="F-spondin domain"/>
    <property type="match status" value="1"/>
</dbReference>
<protein>
    <recommendedName>
        <fullName evidence="4">Spondin domain-containing protein</fullName>
    </recommendedName>
</protein>
<dbReference type="RefSeq" id="WP_284207977.1">
    <property type="nucleotide sequence ID" value="NZ_BSSU01000010.1"/>
</dbReference>
<keyword evidence="3" id="KW-1185">Reference proteome</keyword>
<accession>A0ABQ6H539</accession>
<dbReference type="InterPro" id="IPR038678">
    <property type="entry name" value="Spondin_N_sf"/>
</dbReference>
<organism evidence="2 3">
    <name type="scientific">Thalassotalea eurytherma</name>
    <dbReference type="NCBI Taxonomy" id="1144278"/>
    <lineage>
        <taxon>Bacteria</taxon>
        <taxon>Pseudomonadati</taxon>
        <taxon>Pseudomonadota</taxon>
        <taxon>Gammaproteobacteria</taxon>
        <taxon>Alteromonadales</taxon>
        <taxon>Colwelliaceae</taxon>
        <taxon>Thalassotalea</taxon>
    </lineage>
</organism>
<dbReference type="NCBIfam" id="NF038123">
    <property type="entry name" value="NF038123_dom"/>
    <property type="match status" value="1"/>
</dbReference>
<dbReference type="Proteomes" id="UP001157133">
    <property type="component" value="Unassembled WGS sequence"/>
</dbReference>
<feature type="chain" id="PRO_5046893012" description="Spondin domain-containing protein" evidence="1">
    <location>
        <begin position="25"/>
        <end position="240"/>
    </location>
</feature>
<dbReference type="InterPro" id="IPR009465">
    <property type="entry name" value="Spondin_N"/>
</dbReference>
<evidence type="ECO:0000313" key="3">
    <source>
        <dbReference type="Proteomes" id="UP001157133"/>
    </source>
</evidence>
<sequence>MKRFPKYIKLGMVSSMLLILSACSDSDNDLPEVTPPPTPEPVIYSFEVSVTNLTYAQPLSPIAVVLHDEGNLFSLGETASEALEIMAEGGDNSELLALSVALATGSSEDVLMPGTSTMVEVMIEDMMPSNISLATMLVNTNDAFTGVNARSIADLAVGESISLLTSSYDAGTEANSEMMGTIPGQADGGEGYNAERDDVLDMVTMHSGVVSVDDGLTSSVLTQAHKFDNPTMRVVITRTQ</sequence>
<feature type="signal peptide" evidence="1">
    <location>
        <begin position="1"/>
        <end position="24"/>
    </location>
</feature>
<name>A0ABQ6H539_9GAMM</name>
<comment type="caution">
    <text evidence="2">The sequence shown here is derived from an EMBL/GenBank/DDBJ whole genome shotgun (WGS) entry which is preliminary data.</text>
</comment>
<proteinExistence type="predicted"/>
<dbReference type="PROSITE" id="PS51257">
    <property type="entry name" value="PROKAR_LIPOPROTEIN"/>
    <property type="match status" value="1"/>
</dbReference>
<reference evidence="2 3" key="1">
    <citation type="submission" date="2023-03" db="EMBL/GenBank/DDBJ databases">
        <title>Draft genome sequence of Thalassotalea eurytherma JCM 18482T.</title>
        <authorList>
            <person name="Sawabe T."/>
        </authorList>
    </citation>
    <scope>NUCLEOTIDE SEQUENCE [LARGE SCALE GENOMIC DNA]</scope>
    <source>
        <strain evidence="2 3">JCM 18482</strain>
    </source>
</reference>
<gene>
    <name evidence="2" type="ORF">theurythT_20610</name>
</gene>
<evidence type="ECO:0000313" key="2">
    <source>
        <dbReference type="EMBL" id="GLX82609.1"/>
    </source>
</evidence>
<keyword evidence="1" id="KW-0732">Signal</keyword>
<dbReference type="EMBL" id="BSSU01000010">
    <property type="protein sequence ID" value="GLX82609.1"/>
    <property type="molecule type" value="Genomic_DNA"/>
</dbReference>